<evidence type="ECO:0000256" key="1">
    <source>
        <dbReference type="SAM" id="Phobius"/>
    </source>
</evidence>
<dbReference type="Proteomes" id="UP000295277">
    <property type="component" value="Unassembled WGS sequence"/>
</dbReference>
<name>A0A4R1YUN5_9RHOB</name>
<keyword evidence="3" id="KW-1185">Reference proteome</keyword>
<comment type="caution">
    <text evidence="2">The sequence shown here is derived from an EMBL/GenBank/DDBJ whole genome shotgun (WGS) entry which is preliminary data.</text>
</comment>
<organism evidence="2 3">
    <name type="scientific">Rhodovulum steppense</name>
    <dbReference type="NCBI Taxonomy" id="540251"/>
    <lineage>
        <taxon>Bacteria</taxon>
        <taxon>Pseudomonadati</taxon>
        <taxon>Pseudomonadota</taxon>
        <taxon>Alphaproteobacteria</taxon>
        <taxon>Rhodobacterales</taxon>
        <taxon>Paracoccaceae</taxon>
        <taxon>Rhodovulum</taxon>
    </lineage>
</organism>
<gene>
    <name evidence="2" type="ORF">EV216_110140</name>
</gene>
<dbReference type="RefSeq" id="WP_132694686.1">
    <property type="nucleotide sequence ID" value="NZ_SLVM01000010.1"/>
</dbReference>
<feature type="transmembrane region" description="Helical" evidence="1">
    <location>
        <begin position="41"/>
        <end position="58"/>
    </location>
</feature>
<keyword evidence="1" id="KW-0812">Transmembrane</keyword>
<reference evidence="2 3" key="1">
    <citation type="submission" date="2019-03" db="EMBL/GenBank/DDBJ databases">
        <title>Genomic Encyclopedia of Type Strains, Phase IV (KMG-IV): sequencing the most valuable type-strain genomes for metagenomic binning, comparative biology and taxonomic classification.</title>
        <authorList>
            <person name="Goeker M."/>
        </authorList>
    </citation>
    <scope>NUCLEOTIDE SEQUENCE [LARGE SCALE GENOMIC DNA]</scope>
    <source>
        <strain evidence="2 3">DSM 21153</strain>
    </source>
</reference>
<accession>A0A4R1YUN5</accession>
<dbReference type="AlphaFoldDB" id="A0A4R1YUN5"/>
<protein>
    <submittedName>
        <fullName evidence="2">Uncharacterized protein</fullName>
    </submittedName>
</protein>
<feature type="transmembrane region" description="Helical" evidence="1">
    <location>
        <begin position="12"/>
        <end position="29"/>
    </location>
</feature>
<proteinExistence type="predicted"/>
<sequence length="59" mass="6415">MEALENLLQLPYQTLAILIAGYLSYRLAYTGRDTTHRTLDTLAIALVFAFVAQAASAGL</sequence>
<evidence type="ECO:0000313" key="2">
    <source>
        <dbReference type="EMBL" id="TCM84822.1"/>
    </source>
</evidence>
<evidence type="ECO:0000313" key="3">
    <source>
        <dbReference type="Proteomes" id="UP000295277"/>
    </source>
</evidence>
<keyword evidence="1" id="KW-0472">Membrane</keyword>
<dbReference type="EMBL" id="SLVM01000010">
    <property type="protein sequence ID" value="TCM84822.1"/>
    <property type="molecule type" value="Genomic_DNA"/>
</dbReference>
<keyword evidence="1" id="KW-1133">Transmembrane helix</keyword>